<feature type="binding site" evidence="6">
    <location>
        <position position="136"/>
    </location>
    <ligand>
        <name>Mg(2+)</name>
        <dbReference type="ChEBI" id="CHEBI:18420"/>
        <label>1</label>
        <note>catalytic</note>
    </ligand>
</feature>
<comment type="caution">
    <text evidence="8">The sequence shown here is derived from an EMBL/GenBank/DDBJ whole genome shotgun (WGS) entry which is preliminary data.</text>
</comment>
<feature type="domain" description="NTF2-like" evidence="7">
    <location>
        <begin position="467"/>
        <end position="561"/>
    </location>
</feature>
<feature type="binding site" evidence="6">
    <location>
        <position position="134"/>
    </location>
    <ligand>
        <name>Mg(2+)</name>
        <dbReference type="ChEBI" id="CHEBI:18420"/>
        <label>1</label>
        <note>catalytic</note>
    </ligand>
</feature>
<organism evidence="8 9">
    <name type="scientific">Pseudocercospora fuligena</name>
    <dbReference type="NCBI Taxonomy" id="685502"/>
    <lineage>
        <taxon>Eukaryota</taxon>
        <taxon>Fungi</taxon>
        <taxon>Dikarya</taxon>
        <taxon>Ascomycota</taxon>
        <taxon>Pezizomycotina</taxon>
        <taxon>Dothideomycetes</taxon>
        <taxon>Dothideomycetidae</taxon>
        <taxon>Mycosphaerellales</taxon>
        <taxon>Mycosphaerellaceae</taxon>
        <taxon>Pseudocercospora</taxon>
    </lineage>
</organism>
<dbReference type="GO" id="GO:0000103">
    <property type="term" value="P:sulfate assimilation"/>
    <property type="evidence" value="ECO:0007669"/>
    <property type="project" value="TreeGrafter"/>
</dbReference>
<dbReference type="PANTHER" id="PTHR43200">
    <property type="entry name" value="PHOSPHATASE"/>
    <property type="match status" value="1"/>
</dbReference>
<dbReference type="SUPFAM" id="SSF56655">
    <property type="entry name" value="Carbohydrate phosphatase"/>
    <property type="match status" value="1"/>
</dbReference>
<dbReference type="Pfam" id="PF00459">
    <property type="entry name" value="Inositol_P"/>
    <property type="match status" value="1"/>
</dbReference>
<evidence type="ECO:0000256" key="5">
    <source>
        <dbReference type="ARBA" id="ARBA00022842"/>
    </source>
</evidence>
<keyword evidence="3 6" id="KW-0479">Metal-binding</keyword>
<dbReference type="Gene3D" id="3.30.540.10">
    <property type="entry name" value="Fructose-1,6-Bisphosphatase, subunit A, domain 1"/>
    <property type="match status" value="1"/>
</dbReference>
<dbReference type="InterPro" id="IPR051090">
    <property type="entry name" value="Inositol_monoP_superfamily"/>
</dbReference>
<evidence type="ECO:0000256" key="2">
    <source>
        <dbReference type="ARBA" id="ARBA00009759"/>
    </source>
</evidence>
<dbReference type="GO" id="GO:0008441">
    <property type="term" value="F:3'(2'),5'-bisphosphate nucleotidase activity"/>
    <property type="evidence" value="ECO:0007669"/>
    <property type="project" value="TreeGrafter"/>
</dbReference>
<accession>A0A8H6RQ23</accession>
<dbReference type="InterPro" id="IPR058645">
    <property type="entry name" value="NTF2-like_dom_7"/>
</dbReference>
<dbReference type="Pfam" id="PF26534">
    <property type="entry name" value="NTF2_7"/>
    <property type="match status" value="1"/>
</dbReference>
<reference evidence="8" key="1">
    <citation type="submission" date="2020-04" db="EMBL/GenBank/DDBJ databases">
        <title>Draft genome resource of the tomato pathogen Pseudocercospora fuligena.</title>
        <authorList>
            <person name="Zaccaron A."/>
        </authorList>
    </citation>
    <scope>NUCLEOTIDE SEQUENCE</scope>
    <source>
        <strain evidence="8">PF001</strain>
    </source>
</reference>
<evidence type="ECO:0000256" key="4">
    <source>
        <dbReference type="ARBA" id="ARBA00022801"/>
    </source>
</evidence>
<dbReference type="PANTHER" id="PTHR43200:SF2">
    <property type="entry name" value="3'(2'),5'-BISPHOSPHATE NUCLEOTIDASE"/>
    <property type="match status" value="1"/>
</dbReference>
<feature type="binding site" evidence="6">
    <location>
        <position position="137"/>
    </location>
    <ligand>
        <name>Mg(2+)</name>
        <dbReference type="ChEBI" id="CHEBI:18420"/>
        <label>1</label>
        <note>catalytic</note>
    </ligand>
</feature>
<evidence type="ECO:0000313" key="9">
    <source>
        <dbReference type="Proteomes" id="UP000660729"/>
    </source>
</evidence>
<dbReference type="CDD" id="cd01517">
    <property type="entry name" value="PAP_phosphatase"/>
    <property type="match status" value="1"/>
</dbReference>
<keyword evidence="4" id="KW-0378">Hydrolase</keyword>
<dbReference type="InterPro" id="IPR000760">
    <property type="entry name" value="Inositol_monophosphatase-like"/>
</dbReference>
<feature type="binding site" evidence="6">
    <location>
        <position position="293"/>
    </location>
    <ligand>
        <name>Mg(2+)</name>
        <dbReference type="ChEBI" id="CHEBI:18420"/>
        <label>1</label>
        <note>catalytic</note>
    </ligand>
</feature>
<evidence type="ECO:0000259" key="7">
    <source>
        <dbReference type="Pfam" id="PF26534"/>
    </source>
</evidence>
<comment type="cofactor">
    <cofactor evidence="1 6">
        <name>Mg(2+)</name>
        <dbReference type="ChEBI" id="CHEBI:18420"/>
    </cofactor>
</comment>
<evidence type="ECO:0000256" key="1">
    <source>
        <dbReference type="ARBA" id="ARBA00001946"/>
    </source>
</evidence>
<dbReference type="EMBL" id="JABCIY010000051">
    <property type="protein sequence ID" value="KAF7194843.1"/>
    <property type="molecule type" value="Genomic_DNA"/>
</dbReference>
<keyword evidence="5 6" id="KW-0460">Magnesium</keyword>
<gene>
    <name evidence="8" type="ORF">HII31_03803</name>
</gene>
<evidence type="ECO:0000256" key="3">
    <source>
        <dbReference type="ARBA" id="ARBA00022723"/>
    </source>
</evidence>
<dbReference type="Gene3D" id="3.40.190.80">
    <property type="match status" value="1"/>
</dbReference>
<sequence length="576" mass="63512">MSRLQKELDVACAAVQHCAVLTKEVQRNTVAQDGQIAKSDFSPVTVGDFASQALLTAAIHGVFKDDKFLGEESADQLRESPQLLDQIWQLCDNAKPAFSASNLATPVSKEQLLDFIDFGGKNESSSNGRTWVFDPIDGTATFLKGQQYAINCAFLIDGKEEIGIIGCPNVIASSDTIKEEEIDKDGLGVMIYAIRGEGAFVRPMRSDGQLVPATKLERHGDTAKADSLIWSDCSTYTSTILLLHQKLAGKINTSWPGVDLFSSLMKYAALGLGRSHIVIRIFRYGSWRSNMWDHAGGVLIFEEVGGKVTDLEGKPIDFTTGRKMANIGAADDRGLRAVQWSHSVGQMSYIHAIHQFNVFQLPGAKKEASSSLQTSGRKDLALSVYFTGMWRKLASLDFSSLPEVIKKEMQSHQTIQNARRHIFTLIQAAYTGQLPTNLNMHLQLIVAVLSYFAVSTSGASHKSQNRHCLDDAETKAFVDSFDAISEQRPGWERIARRKYAPNFQFISEALIFLKQGVLNTPAANSLQEYVDTYVMGLPPSDPSSDEIYLLEHSCQTITVYKASKIRMPTSPLPLTI</sequence>
<feature type="binding site" evidence="6">
    <location>
        <position position="71"/>
    </location>
    <ligand>
        <name>Mg(2+)</name>
        <dbReference type="ChEBI" id="CHEBI:18420"/>
        <label>1</label>
        <note>catalytic</note>
    </ligand>
</feature>
<proteinExistence type="inferred from homology"/>
<dbReference type="OrthoDB" id="411145at2759"/>
<evidence type="ECO:0000313" key="8">
    <source>
        <dbReference type="EMBL" id="KAF7194843.1"/>
    </source>
</evidence>
<dbReference type="GO" id="GO:0046872">
    <property type="term" value="F:metal ion binding"/>
    <property type="evidence" value="ECO:0007669"/>
    <property type="project" value="UniProtKB-KW"/>
</dbReference>
<dbReference type="AlphaFoldDB" id="A0A8H6RQ23"/>
<protein>
    <submittedName>
        <fullName evidence="8">3'(2'),5'-bisphosphate nucleotidase 2</fullName>
    </submittedName>
</protein>
<name>A0A8H6RQ23_9PEZI</name>
<evidence type="ECO:0000256" key="6">
    <source>
        <dbReference type="PIRSR" id="PIRSR600760-2"/>
    </source>
</evidence>
<keyword evidence="9" id="KW-1185">Reference proteome</keyword>
<dbReference type="Proteomes" id="UP000660729">
    <property type="component" value="Unassembled WGS sequence"/>
</dbReference>
<comment type="similarity">
    <text evidence="2">Belongs to the inositol monophosphatase superfamily.</text>
</comment>